<accession>A0ABC8WJ98</accession>
<dbReference type="AlphaFoldDB" id="A0ABC8WJ98"/>
<gene>
    <name evidence="2" type="ORF">URODEC1_LOCUS14372</name>
</gene>
<dbReference type="InterPro" id="IPR036047">
    <property type="entry name" value="F-box-like_dom_sf"/>
</dbReference>
<organism evidence="2 3">
    <name type="scientific">Urochloa decumbens</name>
    <dbReference type="NCBI Taxonomy" id="240449"/>
    <lineage>
        <taxon>Eukaryota</taxon>
        <taxon>Viridiplantae</taxon>
        <taxon>Streptophyta</taxon>
        <taxon>Embryophyta</taxon>
        <taxon>Tracheophyta</taxon>
        <taxon>Spermatophyta</taxon>
        <taxon>Magnoliopsida</taxon>
        <taxon>Liliopsida</taxon>
        <taxon>Poales</taxon>
        <taxon>Poaceae</taxon>
        <taxon>PACMAD clade</taxon>
        <taxon>Panicoideae</taxon>
        <taxon>Panicodae</taxon>
        <taxon>Paniceae</taxon>
        <taxon>Melinidinae</taxon>
        <taxon>Urochloa</taxon>
    </lineage>
</organism>
<name>A0ABC8WJ98_9POAL</name>
<dbReference type="Gene3D" id="3.80.10.10">
    <property type="entry name" value="Ribonuclease Inhibitor"/>
    <property type="match status" value="1"/>
</dbReference>
<dbReference type="PROSITE" id="PS50181">
    <property type="entry name" value="FBOX"/>
    <property type="match status" value="1"/>
</dbReference>
<sequence length="286" mass="31828">MVSRPCSADARRMFDGMPMGERGKNVAASASSIDALPDGILEHILGFLTAPEAVRTCVIASRWRRLSVGRHSRLSAPNEAARLDLIGVNLKGRLCDFSSCPSLEHLEIHTCYWWGDIRISSESLKHLAITDCDFTTELHTLIHVPNLVSLTLDGHFSSAPVLGCMPSLQEAFVRVIRESGFTSDHIHYWDCDYEDCYSCHGTVHDNDVCVLLGGLSEAENFALVSESKTFVFGRDLKHCPTFSKLKTLVLNVNDHCHQSSRECILKQSPVLENLTLQLFSRDLSIK</sequence>
<evidence type="ECO:0000259" key="1">
    <source>
        <dbReference type="PROSITE" id="PS50181"/>
    </source>
</evidence>
<reference evidence="2 3" key="2">
    <citation type="submission" date="2024-10" db="EMBL/GenBank/DDBJ databases">
        <authorList>
            <person name="Ryan C."/>
        </authorList>
    </citation>
    <scope>NUCLEOTIDE SEQUENCE [LARGE SCALE GENOMIC DNA]</scope>
</reference>
<dbReference type="SUPFAM" id="SSF81383">
    <property type="entry name" value="F-box domain"/>
    <property type="match status" value="1"/>
</dbReference>
<dbReference type="SUPFAM" id="SSF52047">
    <property type="entry name" value="RNI-like"/>
    <property type="match status" value="1"/>
</dbReference>
<evidence type="ECO:0000313" key="2">
    <source>
        <dbReference type="EMBL" id="CAL4910462.1"/>
    </source>
</evidence>
<reference evidence="3" key="1">
    <citation type="submission" date="2024-06" db="EMBL/GenBank/DDBJ databases">
        <authorList>
            <person name="Ryan C."/>
        </authorList>
    </citation>
    <scope>NUCLEOTIDE SEQUENCE [LARGE SCALE GENOMIC DNA]</scope>
</reference>
<dbReference type="EMBL" id="OZ075122">
    <property type="protein sequence ID" value="CAL4910462.1"/>
    <property type="molecule type" value="Genomic_DNA"/>
</dbReference>
<dbReference type="Proteomes" id="UP001497457">
    <property type="component" value="Chromosome 12b"/>
</dbReference>
<dbReference type="InterPro" id="IPR032675">
    <property type="entry name" value="LRR_dom_sf"/>
</dbReference>
<dbReference type="InterPro" id="IPR053197">
    <property type="entry name" value="F-box_SCFL_complex_component"/>
</dbReference>
<dbReference type="PANTHER" id="PTHR34223">
    <property type="entry name" value="OS11G0201299 PROTEIN"/>
    <property type="match status" value="1"/>
</dbReference>
<proteinExistence type="predicted"/>
<protein>
    <recommendedName>
        <fullName evidence="1">F-box domain-containing protein</fullName>
    </recommendedName>
</protein>
<dbReference type="InterPro" id="IPR001810">
    <property type="entry name" value="F-box_dom"/>
</dbReference>
<keyword evidence="3" id="KW-1185">Reference proteome</keyword>
<dbReference type="PANTHER" id="PTHR34223:SF107">
    <property type="entry name" value="F-BOX DOMAIN-CONTAINING PROTEIN"/>
    <property type="match status" value="1"/>
</dbReference>
<feature type="domain" description="F-box" evidence="1">
    <location>
        <begin position="30"/>
        <end position="66"/>
    </location>
</feature>
<evidence type="ECO:0000313" key="3">
    <source>
        <dbReference type="Proteomes" id="UP001497457"/>
    </source>
</evidence>
<dbReference type="Gene3D" id="1.20.1280.50">
    <property type="match status" value="1"/>
</dbReference>